<feature type="repeat" description="TPR" evidence="6">
    <location>
        <begin position="324"/>
        <end position="357"/>
    </location>
</feature>
<dbReference type="Gene3D" id="1.10.260.100">
    <property type="match status" value="2"/>
</dbReference>
<dbReference type="Proteomes" id="UP000244722">
    <property type="component" value="Unassembled WGS sequence"/>
</dbReference>
<dbReference type="FunFam" id="1.10.260.100:FF:000002">
    <property type="entry name" value="Stress-induced-phosphoprotein 1 (Hsp70/Hsp90-organizing)"/>
    <property type="match status" value="1"/>
</dbReference>
<dbReference type="STRING" id="42251.A0A2T7A2D2"/>
<evidence type="ECO:0000256" key="5">
    <source>
        <dbReference type="ARBA" id="ARBA00064323"/>
    </source>
</evidence>
<dbReference type="PANTHER" id="PTHR22904:SF523">
    <property type="entry name" value="STRESS-INDUCED-PHOSPHOPROTEIN 1"/>
    <property type="match status" value="1"/>
</dbReference>
<dbReference type="Pfam" id="PF00515">
    <property type="entry name" value="TPR_1"/>
    <property type="match status" value="2"/>
</dbReference>
<evidence type="ECO:0000256" key="4">
    <source>
        <dbReference type="ARBA" id="ARBA00022803"/>
    </source>
</evidence>
<keyword evidence="2" id="KW-0963">Cytoplasm</keyword>
<dbReference type="FunFam" id="1.25.40.10:FF:000020">
    <property type="entry name" value="Stress-induced phosphoprotein 1"/>
    <property type="match status" value="1"/>
</dbReference>
<dbReference type="FunFam" id="1.25.40.10:FF:000010">
    <property type="entry name" value="Stress-induced phosphoprotein 1"/>
    <property type="match status" value="1"/>
</dbReference>
<protein>
    <recommendedName>
        <fullName evidence="8">STI1 domain-containing protein</fullName>
    </recommendedName>
</protein>
<feature type="domain" description="STI1" evidence="8">
    <location>
        <begin position="138"/>
        <end position="177"/>
    </location>
</feature>
<feature type="region of interest" description="Disordered" evidence="7">
    <location>
        <begin position="197"/>
        <end position="256"/>
    </location>
</feature>
<keyword evidence="4 6" id="KW-0802">TPR repeat</keyword>
<feature type="repeat" description="TPR" evidence="6">
    <location>
        <begin position="71"/>
        <end position="104"/>
    </location>
</feature>
<dbReference type="SUPFAM" id="SSF48452">
    <property type="entry name" value="TPR-like"/>
    <property type="match status" value="3"/>
</dbReference>
<dbReference type="PANTHER" id="PTHR22904">
    <property type="entry name" value="TPR REPEAT CONTAINING PROTEIN"/>
    <property type="match status" value="1"/>
</dbReference>
<evidence type="ECO:0000256" key="3">
    <source>
        <dbReference type="ARBA" id="ARBA00022737"/>
    </source>
</evidence>
<accession>A0A2T7A2D2</accession>
<dbReference type="FunFam" id="1.10.260.100:FF:000004">
    <property type="entry name" value="Putative stress-induced-phosphoprotein 1"/>
    <property type="match status" value="1"/>
</dbReference>
<dbReference type="InterPro" id="IPR011990">
    <property type="entry name" value="TPR-like_helical_dom_sf"/>
</dbReference>
<dbReference type="SMART" id="SM00727">
    <property type="entry name" value="STI1"/>
    <property type="match status" value="2"/>
</dbReference>
<dbReference type="Pfam" id="PF17830">
    <property type="entry name" value="STI1-HOP_DP"/>
    <property type="match status" value="2"/>
</dbReference>
<dbReference type="GO" id="GO:0005737">
    <property type="term" value="C:cytoplasm"/>
    <property type="evidence" value="ECO:0007669"/>
    <property type="project" value="UniProtKB-SubCell"/>
</dbReference>
<gene>
    <name evidence="9" type="ORF">B9Z19DRAFT_1121560</name>
</gene>
<dbReference type="Pfam" id="PF13424">
    <property type="entry name" value="TPR_12"/>
    <property type="match status" value="1"/>
</dbReference>
<evidence type="ECO:0000313" key="10">
    <source>
        <dbReference type="Proteomes" id="UP000244722"/>
    </source>
</evidence>
<dbReference type="PROSITE" id="PS50005">
    <property type="entry name" value="TPR"/>
    <property type="match status" value="4"/>
</dbReference>
<feature type="compositionally biased region" description="Pro residues" evidence="7">
    <location>
        <begin position="222"/>
        <end position="234"/>
    </location>
</feature>
<dbReference type="GO" id="GO:0051879">
    <property type="term" value="F:Hsp90 protein binding"/>
    <property type="evidence" value="ECO:0007669"/>
    <property type="project" value="TreeGrafter"/>
</dbReference>
<keyword evidence="10" id="KW-1185">Reference proteome</keyword>
<feature type="domain" description="STI1" evidence="8">
    <location>
        <begin position="521"/>
        <end position="560"/>
    </location>
</feature>
<comment type="caution">
    <text evidence="9">The sequence shown here is derived from an EMBL/GenBank/DDBJ whole genome shotgun (WGS) entry which is preliminary data.</text>
</comment>
<dbReference type="Pfam" id="PF13432">
    <property type="entry name" value="TPR_16"/>
    <property type="match status" value="1"/>
</dbReference>
<dbReference type="OrthoDB" id="2423701at2759"/>
<dbReference type="EMBL" id="NESQ01000037">
    <property type="protein sequence ID" value="PUU81903.1"/>
    <property type="molecule type" value="Genomic_DNA"/>
</dbReference>
<feature type="repeat" description="TPR" evidence="6">
    <location>
        <begin position="3"/>
        <end position="36"/>
    </location>
</feature>
<evidence type="ECO:0000256" key="6">
    <source>
        <dbReference type="PROSITE-ProRule" id="PRU00339"/>
    </source>
</evidence>
<dbReference type="SMART" id="SM00028">
    <property type="entry name" value="TPR"/>
    <property type="match status" value="9"/>
</dbReference>
<dbReference type="GO" id="GO:0042030">
    <property type="term" value="F:ATPase inhibitor activity"/>
    <property type="evidence" value="ECO:0007669"/>
    <property type="project" value="UniProtKB-ARBA"/>
</dbReference>
<organism evidence="9 10">
    <name type="scientific">Tuber borchii</name>
    <name type="common">White truffle</name>
    <dbReference type="NCBI Taxonomy" id="42251"/>
    <lineage>
        <taxon>Eukaryota</taxon>
        <taxon>Fungi</taxon>
        <taxon>Dikarya</taxon>
        <taxon>Ascomycota</taxon>
        <taxon>Pezizomycotina</taxon>
        <taxon>Pezizomycetes</taxon>
        <taxon>Pezizales</taxon>
        <taxon>Tuberaceae</taxon>
        <taxon>Tuber</taxon>
    </lineage>
</organism>
<evidence type="ECO:0000256" key="2">
    <source>
        <dbReference type="ARBA" id="ARBA00022490"/>
    </source>
</evidence>
<proteinExistence type="predicted"/>
<name>A0A2T7A2D2_TUBBO</name>
<feature type="repeat" description="TPR" evidence="6">
    <location>
        <begin position="384"/>
        <end position="417"/>
    </location>
</feature>
<dbReference type="FunFam" id="1.25.40.10:FF:000027">
    <property type="entry name" value="stress-induced-phosphoprotein 1 isoform X1"/>
    <property type="match status" value="1"/>
</dbReference>
<dbReference type="Gene3D" id="1.25.40.10">
    <property type="entry name" value="Tetratricopeptide repeat domain"/>
    <property type="match status" value="3"/>
</dbReference>
<feature type="compositionally biased region" description="Basic and acidic residues" evidence="7">
    <location>
        <begin position="238"/>
        <end position="256"/>
    </location>
</feature>
<evidence type="ECO:0000259" key="8">
    <source>
        <dbReference type="SMART" id="SM00727"/>
    </source>
</evidence>
<evidence type="ECO:0000256" key="1">
    <source>
        <dbReference type="ARBA" id="ARBA00004496"/>
    </source>
</evidence>
<dbReference type="PROSITE" id="PS50293">
    <property type="entry name" value="TPR_REGION"/>
    <property type="match status" value="1"/>
</dbReference>
<evidence type="ECO:0000256" key="7">
    <source>
        <dbReference type="SAM" id="MobiDB-lite"/>
    </source>
</evidence>
<comment type="subcellular location">
    <subcellularLocation>
        <location evidence="1">Cytoplasm</location>
    </subcellularLocation>
</comment>
<dbReference type="InterPro" id="IPR041243">
    <property type="entry name" value="STI1/HOP_DP"/>
</dbReference>
<dbReference type="InterPro" id="IPR019734">
    <property type="entry name" value="TPR_rpt"/>
</dbReference>
<comment type="subunit">
    <text evidence="5">Part of a larger complex that includes HSP70, HSP90, and immunophilins.</text>
</comment>
<dbReference type="InterPro" id="IPR006636">
    <property type="entry name" value="STI1_HS-bd"/>
</dbReference>
<dbReference type="AlphaFoldDB" id="A0A2T7A2D2"/>
<reference evidence="9 10" key="1">
    <citation type="submission" date="2017-04" db="EMBL/GenBank/DDBJ databases">
        <title>Draft genome sequence of Tuber borchii Vittad., a whitish edible truffle.</title>
        <authorList>
            <consortium name="DOE Joint Genome Institute"/>
            <person name="Murat C."/>
            <person name="Kuo A."/>
            <person name="Barry K.W."/>
            <person name="Clum A."/>
            <person name="Dockter R.B."/>
            <person name="Fauchery L."/>
            <person name="Iotti M."/>
            <person name="Kohler A."/>
            <person name="Labutti K."/>
            <person name="Lindquist E.A."/>
            <person name="Lipzen A."/>
            <person name="Ohm R.A."/>
            <person name="Wang M."/>
            <person name="Grigoriev I.V."/>
            <person name="Zambonelli A."/>
            <person name="Martin F.M."/>
        </authorList>
    </citation>
    <scope>NUCLEOTIDE SEQUENCE [LARGE SCALE GENOMIC DNA]</scope>
    <source>
        <strain evidence="9 10">Tbo3840</strain>
    </source>
</reference>
<evidence type="ECO:0000313" key="9">
    <source>
        <dbReference type="EMBL" id="PUU81903.1"/>
    </source>
</evidence>
<sequence length="572" mass="63857">MSSDKLKAEGNAAFKAKDFDKAIELFTQAIEVDPSNHVLFSNRSGCYTSIKDFDGALKDAVKCIEIKPDWAKGYTRKGAALHGQGDLVGALDTYEEALKLDPNNAQAKSEIKSVQEAIARESQQDGAADLGMGNLFKDPQFLEKLARNPRTSAYLGDMEFMEKLEKIREDPNLIQTELRDPRIMQVIAALLGLQMEMGDGSSGPGGAARSSEDTEMPDASGAPPPKKAATPPPEPENEEAKAKKEAKEAADKEKALGNENYKKRNFDAAIEHYNKAWELHKDITYLNNLAAAKFEAGDYEGCIKECERAIEEGREIHADFKLIAKAFGRIGTAHQKLENYPAAIDYYQRSLTEHRTPETLQKLRVVEKIQSDRDRLSYIDPEKAEEAREAGNAYFKSADWPEAVKSYTEMIKRAPEDPRGYTNRAAALTKLMSFPEAVKDCDEAIKRDPGFMRAYIRKAQACFAMREYNKCLEACNAAAEADTENKHTREIEELTRKAMQTMYSAREGETEEQTMERIQKDPEIVAIISDPVMQSILQQAKRDPAALTEHMKNPVVRGKVQKLMAAGIIRLG</sequence>
<keyword evidence="3" id="KW-0677">Repeat</keyword>